<evidence type="ECO:0000256" key="1">
    <source>
        <dbReference type="SAM" id="Phobius"/>
    </source>
</evidence>
<accession>A0ABM7WDW9</accession>
<keyword evidence="1" id="KW-0812">Transmembrane</keyword>
<keyword evidence="1" id="KW-1133">Transmembrane helix</keyword>
<protein>
    <recommendedName>
        <fullName evidence="4">SHOCT domain-containing protein</fullName>
    </recommendedName>
</protein>
<keyword evidence="3" id="KW-1185">Reference proteome</keyword>
<evidence type="ECO:0000313" key="3">
    <source>
        <dbReference type="Proteomes" id="UP000830055"/>
    </source>
</evidence>
<evidence type="ECO:0000313" key="2">
    <source>
        <dbReference type="EMBL" id="BDD89184.1"/>
    </source>
</evidence>
<reference evidence="2 3" key="1">
    <citation type="submission" date="2022-01" db="EMBL/GenBank/DDBJ databases">
        <title>Desulfofustis limnae sp. nov., a novel mesophilic sulfate-reducing bacterium isolated from marsh soil.</title>
        <authorList>
            <person name="Watanabe M."/>
            <person name="Takahashi A."/>
            <person name="Kojima H."/>
            <person name="Fukui M."/>
        </authorList>
    </citation>
    <scope>NUCLEOTIDE SEQUENCE [LARGE SCALE GENOMIC DNA]</scope>
    <source>
        <strain evidence="2 3">PPLL</strain>
    </source>
</reference>
<dbReference type="Proteomes" id="UP000830055">
    <property type="component" value="Chromosome"/>
</dbReference>
<keyword evidence="1" id="KW-0472">Membrane</keyword>
<gene>
    <name evidence="2" type="ORF">DPPLL_35490</name>
</gene>
<evidence type="ECO:0008006" key="4">
    <source>
        <dbReference type="Google" id="ProtNLM"/>
    </source>
</evidence>
<dbReference type="EMBL" id="AP025516">
    <property type="protein sequence ID" value="BDD89184.1"/>
    <property type="molecule type" value="Genomic_DNA"/>
</dbReference>
<proteinExistence type="predicted"/>
<feature type="transmembrane region" description="Helical" evidence="1">
    <location>
        <begin position="66"/>
        <end position="86"/>
    </location>
</feature>
<sequence length="191" mass="21101">MGEFMGFFDDFDPNFDYVKGVPIENQVDSAQIMQNSVVGLSATAIISAVVYLVLRPKGKAKTPIDLGGKWAAAGGAIGTLWMFPSIGLRITNPLSIHIEDILLWIFVSIFVGFLFFCVGWLIGKKRFAVIKTAVDSRASDGRIRTKINPSSEAEIGSIEQKLINIKSLLEKGLISDEDYKMKKDEILRKLS</sequence>
<feature type="transmembrane region" description="Helical" evidence="1">
    <location>
        <begin position="101"/>
        <end position="122"/>
    </location>
</feature>
<dbReference type="RefSeq" id="WP_284152499.1">
    <property type="nucleotide sequence ID" value="NZ_AP025516.1"/>
</dbReference>
<feature type="transmembrane region" description="Helical" evidence="1">
    <location>
        <begin position="32"/>
        <end position="54"/>
    </location>
</feature>
<organism evidence="2 3">
    <name type="scientific">Desulfofustis limnaeus</name>
    <dbReference type="NCBI Taxonomy" id="2740163"/>
    <lineage>
        <taxon>Bacteria</taxon>
        <taxon>Pseudomonadati</taxon>
        <taxon>Thermodesulfobacteriota</taxon>
        <taxon>Desulfobulbia</taxon>
        <taxon>Desulfobulbales</taxon>
        <taxon>Desulfocapsaceae</taxon>
        <taxon>Desulfofustis</taxon>
    </lineage>
</organism>
<name>A0ABM7WDW9_9BACT</name>